<comment type="subcellular location">
    <subcellularLocation>
        <location evidence="1">Periplasm</location>
    </subcellularLocation>
</comment>
<protein>
    <recommendedName>
        <fullName evidence="4">Alginate biosynthesis protein AlgF</fullName>
    </recommendedName>
</protein>
<dbReference type="GO" id="GO:0042597">
    <property type="term" value="C:periplasmic space"/>
    <property type="evidence" value="ECO:0007669"/>
    <property type="project" value="UniProtKB-SubCell"/>
</dbReference>
<evidence type="ECO:0000256" key="7">
    <source>
        <dbReference type="ARBA" id="ARBA00022841"/>
    </source>
</evidence>
<evidence type="ECO:0000256" key="2">
    <source>
        <dbReference type="ARBA" id="ARBA00005182"/>
    </source>
</evidence>
<evidence type="ECO:0000256" key="6">
    <source>
        <dbReference type="ARBA" id="ARBA00022764"/>
    </source>
</evidence>
<sequence length="190" mass="19473">MLVMATLSTSAAQQEGLYDPAPPSNSAFVRVAGAPAATLGTRSVVADKGAVSTYVVIPQGDVSVRAGAASQKFRVEAGKFYTVVLHGGKLSLLPDAPADNRAKALLVVYNLSSLPSVDLKTADGKTTVIQGVKPGESGNRAVNGITVDLATFAGPRSLNVMKAVRLERGKAYAIVVTDGGTTLTASTTTR</sequence>
<dbReference type="InterPro" id="IPR035422">
    <property type="entry name" value="AlgF"/>
</dbReference>
<reference evidence="9" key="1">
    <citation type="submission" date="2018-01" db="EMBL/GenBank/DDBJ databases">
        <title>Draft Genome Sequence of the Radioresistant Bacterium Deinococcus aerius TR0125, Isolated from the Higher Atmosphere above Japan.</title>
        <authorList>
            <person name="Satoh K."/>
            <person name="Arai H."/>
            <person name="Sanzen T."/>
            <person name="Kawaguchi Y."/>
            <person name="Hayashi H."/>
            <person name="Yokobori S."/>
            <person name="Yamagishi A."/>
            <person name="Oono Y."/>
            <person name="Narumi I."/>
        </authorList>
    </citation>
    <scope>NUCLEOTIDE SEQUENCE [LARGE SCALE GENOMIC DNA]</scope>
    <source>
        <strain evidence="9">TR0125</strain>
    </source>
</reference>
<comment type="caution">
    <text evidence="8">The sequence shown here is derived from an EMBL/GenBank/DDBJ whole genome shotgun (WGS) entry which is preliminary data.</text>
</comment>
<dbReference type="GO" id="GO:0042121">
    <property type="term" value="P:alginic acid biosynthetic process"/>
    <property type="evidence" value="ECO:0007669"/>
    <property type="project" value="UniProtKB-UniPathway"/>
</dbReference>
<evidence type="ECO:0000256" key="4">
    <source>
        <dbReference type="ARBA" id="ARBA00013964"/>
    </source>
</evidence>
<comment type="pathway">
    <text evidence="2">Glycan biosynthesis; alginate biosynthesis.</text>
</comment>
<comment type="similarity">
    <text evidence="3">Belongs to the AlgF family.</text>
</comment>
<evidence type="ECO:0000256" key="1">
    <source>
        <dbReference type="ARBA" id="ARBA00004418"/>
    </source>
</evidence>
<dbReference type="Pfam" id="PF11182">
    <property type="entry name" value="AlgF"/>
    <property type="match status" value="1"/>
</dbReference>
<name>A0A2I9E0N7_9DEIO</name>
<keyword evidence="5" id="KW-0732">Signal</keyword>
<evidence type="ECO:0000313" key="9">
    <source>
        <dbReference type="Proteomes" id="UP000236569"/>
    </source>
</evidence>
<dbReference type="Proteomes" id="UP000236569">
    <property type="component" value="Unassembled WGS sequence"/>
</dbReference>
<dbReference type="EMBL" id="BFAG01000012">
    <property type="protein sequence ID" value="GBF07065.1"/>
    <property type="molecule type" value="Genomic_DNA"/>
</dbReference>
<gene>
    <name evidence="8" type="ORF">DAERI_120058</name>
</gene>
<dbReference type="UniPathway" id="UPA00286"/>
<evidence type="ECO:0000313" key="8">
    <source>
        <dbReference type="EMBL" id="GBF07065.1"/>
    </source>
</evidence>
<keyword evidence="7" id="KW-0016">Alginate biosynthesis</keyword>
<evidence type="ECO:0000256" key="3">
    <source>
        <dbReference type="ARBA" id="ARBA00010033"/>
    </source>
</evidence>
<organism evidence="8 9">
    <name type="scientific">Deinococcus aerius</name>
    <dbReference type="NCBI Taxonomy" id="200253"/>
    <lineage>
        <taxon>Bacteria</taxon>
        <taxon>Thermotogati</taxon>
        <taxon>Deinococcota</taxon>
        <taxon>Deinococci</taxon>
        <taxon>Deinococcales</taxon>
        <taxon>Deinococcaceae</taxon>
        <taxon>Deinococcus</taxon>
    </lineage>
</organism>
<keyword evidence="6" id="KW-0574">Periplasm</keyword>
<dbReference type="AlphaFoldDB" id="A0A2I9E0N7"/>
<accession>A0A2I9E0N7</accession>
<dbReference type="OrthoDB" id="7172833at2"/>
<proteinExistence type="inferred from homology"/>
<evidence type="ECO:0000256" key="5">
    <source>
        <dbReference type="ARBA" id="ARBA00022729"/>
    </source>
</evidence>
<keyword evidence="9" id="KW-1185">Reference proteome</keyword>